<feature type="non-terminal residue" evidence="1">
    <location>
        <position position="32"/>
    </location>
</feature>
<name>A0A6G2DVJ9_STREE</name>
<sequence>MKQTRSFDEWLSTMTDTVADWTYYTDFPKVYK</sequence>
<dbReference type="GO" id="GO:0004519">
    <property type="term" value="F:endonuclease activity"/>
    <property type="evidence" value="ECO:0007669"/>
    <property type="project" value="UniProtKB-KW"/>
</dbReference>
<organism evidence="1 2">
    <name type="scientific">Streptococcus pneumoniae</name>
    <dbReference type="NCBI Taxonomy" id="1313"/>
    <lineage>
        <taxon>Bacteria</taxon>
        <taxon>Bacillati</taxon>
        <taxon>Bacillota</taxon>
        <taxon>Bacilli</taxon>
        <taxon>Lactobacillales</taxon>
        <taxon>Streptococcaceae</taxon>
        <taxon>Streptococcus</taxon>
    </lineage>
</organism>
<comment type="caution">
    <text evidence="1">The sequence shown here is derived from an EMBL/GenBank/DDBJ whole genome shotgun (WGS) entry which is preliminary data.</text>
</comment>
<keyword evidence="1" id="KW-0255">Endonuclease</keyword>
<accession>A0A6G2DVJ9</accession>
<keyword evidence="1" id="KW-0540">Nuclease</keyword>
<gene>
    <name evidence="1" type="ORF">GM537_10695</name>
</gene>
<dbReference type="EMBL" id="WNHS01000078">
    <property type="protein sequence ID" value="MTW25272.1"/>
    <property type="molecule type" value="Genomic_DNA"/>
</dbReference>
<proteinExistence type="predicted"/>
<evidence type="ECO:0000313" key="1">
    <source>
        <dbReference type="EMBL" id="MTW25272.1"/>
    </source>
</evidence>
<evidence type="ECO:0000313" key="2">
    <source>
        <dbReference type="Proteomes" id="UP000490982"/>
    </source>
</evidence>
<dbReference type="AlphaFoldDB" id="A0A6G2DVJ9"/>
<dbReference type="Proteomes" id="UP000490982">
    <property type="component" value="Unassembled WGS sequence"/>
</dbReference>
<reference evidence="1 2" key="1">
    <citation type="submission" date="2019-11" db="EMBL/GenBank/DDBJ databases">
        <title>Growth characteristics of pneumococcus vary with the chemical composition of the capsule and with environmental conditions.</title>
        <authorList>
            <person name="Tothpal A."/>
            <person name="Desobry K."/>
            <person name="Joshi S."/>
            <person name="Wyllie A.L."/>
            <person name="Weinberger D.M."/>
        </authorList>
    </citation>
    <scope>NUCLEOTIDE SEQUENCE [LARGE SCALE GENOMIC DNA]</scope>
    <source>
        <strain evidence="2">pnumococcus23A</strain>
    </source>
</reference>
<keyword evidence="1" id="KW-0378">Hydrolase</keyword>
<protein>
    <submittedName>
        <fullName evidence="1">Restriction endonuclease</fullName>
    </submittedName>
</protein>